<feature type="domain" description="MmeI-like N-terminal" evidence="1">
    <location>
        <begin position="9"/>
        <end position="77"/>
    </location>
</feature>
<name>A0A2T5IVK6_9GAMM</name>
<protein>
    <recommendedName>
        <fullName evidence="1">MmeI-like N-terminal domain-containing protein</fullName>
    </recommendedName>
</protein>
<sequence>MLSPNQIRANARKFSLEWKDETRERAESQTFWNEFFAVFGVNRRKVGIFEATFKKLKGTQGFIDVYWPKKLVCEQKVAVQI</sequence>
<evidence type="ECO:0000313" key="2">
    <source>
        <dbReference type="EMBL" id="PTQ87940.1"/>
    </source>
</evidence>
<evidence type="ECO:0000313" key="3">
    <source>
        <dbReference type="Proteomes" id="UP000244223"/>
    </source>
</evidence>
<proteinExistence type="predicted"/>
<gene>
    <name evidence="2" type="ORF">C8N29_11525</name>
</gene>
<keyword evidence="3" id="KW-1185">Reference proteome</keyword>
<dbReference type="EMBL" id="QAON01000015">
    <property type="protein sequence ID" value="PTQ87940.1"/>
    <property type="molecule type" value="Genomic_DNA"/>
</dbReference>
<dbReference type="Proteomes" id="UP000244223">
    <property type="component" value="Unassembled WGS sequence"/>
</dbReference>
<organism evidence="2 3">
    <name type="scientific">Agitococcus lubricus</name>
    <dbReference type="NCBI Taxonomy" id="1077255"/>
    <lineage>
        <taxon>Bacteria</taxon>
        <taxon>Pseudomonadati</taxon>
        <taxon>Pseudomonadota</taxon>
        <taxon>Gammaproteobacteria</taxon>
        <taxon>Moraxellales</taxon>
        <taxon>Moraxellaceae</taxon>
        <taxon>Agitococcus</taxon>
    </lineage>
</organism>
<dbReference type="InterPro" id="IPR046817">
    <property type="entry name" value="MmeI_N"/>
</dbReference>
<evidence type="ECO:0000259" key="1">
    <source>
        <dbReference type="Pfam" id="PF20464"/>
    </source>
</evidence>
<comment type="caution">
    <text evidence="2">The sequence shown here is derived from an EMBL/GenBank/DDBJ whole genome shotgun (WGS) entry which is preliminary data.</text>
</comment>
<dbReference type="AlphaFoldDB" id="A0A2T5IVK6"/>
<dbReference type="Pfam" id="PF20464">
    <property type="entry name" value="MmeI_N"/>
    <property type="match status" value="1"/>
</dbReference>
<accession>A0A2T5IVK6</accession>
<reference evidence="2 3" key="1">
    <citation type="submission" date="2018-04" db="EMBL/GenBank/DDBJ databases">
        <title>Genomic Encyclopedia of Archaeal and Bacterial Type Strains, Phase II (KMG-II): from individual species to whole genera.</title>
        <authorList>
            <person name="Goeker M."/>
        </authorList>
    </citation>
    <scope>NUCLEOTIDE SEQUENCE [LARGE SCALE GENOMIC DNA]</scope>
    <source>
        <strain evidence="2 3">DSM 5822</strain>
    </source>
</reference>